<keyword evidence="6" id="KW-0511">Multifunctional enzyme</keyword>
<dbReference type="EMBL" id="CP003653">
    <property type="protein sequence ID" value="AFZ34701.1"/>
    <property type="molecule type" value="Genomic_DNA"/>
</dbReference>
<dbReference type="InterPro" id="IPR050091">
    <property type="entry name" value="PKS_NRPS_Biosynth_Enz"/>
</dbReference>
<keyword evidence="3" id="KW-0597">Phosphoprotein</keyword>
<keyword evidence="2" id="KW-0596">Phosphopantetheine</keyword>
<dbReference type="CDD" id="cd00833">
    <property type="entry name" value="PKS"/>
    <property type="match status" value="1"/>
</dbReference>
<feature type="active site" description="Proton acceptor; for dehydratase activity" evidence="7">
    <location>
        <position position="948"/>
    </location>
</feature>
<sequence length="2594" mass="288016">MTQDAIAIVGIGCRFPGAKNPQAFWQLLRKGGDAITEVPKSRWDVDQYYDPNPSKEGKANTRWGGFLEDIESFDPLFFGIAPKEAMTMDPQQRLLLEVAWEALEDGGQIPAKLAGSQTGVFIGIGTHDYSILMWQNPVSEPYATTGTGNCIAANRLSYIFDFKGPSLAVDTACSSSLVAIHLACQSIWNGESTMALAGGVNVLLLPTIVVGFAKGGFMSADGKCKSFDADANGYVRSEGAGIVVLKPLSQAQSDRDRIYAIIKGSAVNQDGFSNGIAAPNPDAQEAVLRKAYRRAGVAPNQVQYLEAHGTGTKLGDPVEMEALGRVLSENRSFEDYCAIGSVKTNIGHTETAAGVAGLIKVALSLYHREIPPSLHFKQPNPAIDFANLPFQVQTKLTPWREEKEMIAGVNSFGFGGTNAHVVLSNAEGRGQVQRGKEEKKYFFNLFTISAKSERALKDLVVNYLEFLDCNPDISLTDLCFTANARRTHFNYRFAIVTESIPELQLQLNNFVSNQETTGLFSGQKKIDINYQNPIAFLFTGQGSQYVGMGQELYETQPIFRDSLNHCAEILQAYLDRPLLEIIYPDNAVETFHRTSLQDVNQTQYTQPALFAIEYSLAQLWMSWGIKPTVVMGHSIGEYVAACLAGVFSLEDALKLVAVRGKLMQSLPQNGTMASVLASEAKVIKAIQDYQNEIAIAAINGYQSIVISGKSNAIAKIINQLEAEGIKTKPLNVSHAFHSPLMQPMLVEFEQVAREIKYSNPQINLISNVTGKLITEAITTPEYWCQHILQPVRFVNSIETLFNFGCEIAIECGAKPILLGMTSAILEKSNNNSFLNLLPSLRPPQSDYQQILQSLGQLYTQEIKINWSSLYQANFHQIVSLPTYPFQRKRYWWEGIKLPVEQISFAAGKQLKSSQLHPLLEQKIYLASSEEIVFQVELSPDNPFYLKDHCLGNTVIFPATGYLEMALAAGANLYQINSNILIKNFLIEQALVLSFDENKIVQIVLKPQSDSEYTWQIFSLNESQAKFTSHATGKIKLVTQTKKHFYKNIKQLQQNCLDNLLSIKDYYQQLQQQGLNYGKNFQALQEIWQSEDKVFGKIQLPDDLISEANQYQLHPVLFDACFQLLGTAIKQQKTGSYLPVGIENLYFYCQPNHCIWCQVEIKPSNNSQSVQADLVLLNSNGLILAKVQGLLLQYVNQQSLTKLTQTKINKLNLSEHLYQLVWFPNSNHNIAQKSKDTEERKERFISLEATEYQVCVDHWLIFADRYGVGEKLAEELEKSDRSCLLVFPKALEDCVEDTNFRYSLDRNSREDWQKLLKDYVQTNIGIVFLWSLDETEDFVTTQQQGCGSVLYLIQSLLENKSLQVAKLLLVTQETQAVTANQASLQVQHSSLWGLGRVINTEHPQLNCTLLDLDGFDPVTCVLSELNSIQQEHQVAYRQGNRYVARLDRYKLLTKTNQESFRLQISDYGMLDRLAIVCDRVNSPKPGEVTIEVCAAGVNFRDVLNALGMLQEYLTSMGFTNASDIPFGGECAGRIVAVGEGVTEFQIGDEVIAAQAIGSIASHVVVNANFVIAKPTQLSFTEAATIPTTFLTAYYGLHKLAQIKAGDSILIHAAAGGVGLAAIQIAQQASAEVYATASLSKWDFLKSIGIKYVMNSRSLDFAEEIKQLSAGKGIDIVLNSLNGEYISKNLDILASGGKFVEIGKLGIWDESQIKAKRNDVAYYLFDLLEVSQQNPSLIKQMLGELMQQFRLGKLKPLHHQVFPITEAESAFRHMAAAKHIGKVVIDCKGGLQTALTQINDQGSYLITGGLGALGLQVARWLVDKGARNLILVGRSKPNSEAKVIIQQLEETGAQIEVIQADIANLEAVNRIVRANSSSPLLKGIIHAAGIIDDGLLQQLSWERFAKVISPKIMGAWNLHLATQNLPLDFFVCFSSITSILGTFGQGNYAAANSFMDALMHYRRSFGLPGLSINWGLWDDLGMAASLNAEVKARFSDEGLETIELNSGLELLEQLLLQNHSQLAVFPVDWSKFLSAKPENTFFQLFKPKSEVKNQPISNLNPIFSNISAFQQHIQTQVAKVLGFSDRKSVDVQENFADLGMDSLMAVELKNQLQTSLKIDIPLTITFDYPTVEALANYLFEKIAGEDNSYQLSVTSYQLPLIETEEKTSPWFNTEVVDHNRIETKEKLEPIDKIEIKPEFCDFKFLPQYLTLKQDLNRVEAMGNPFFTIHDGIAKDTTQIQGKELINYSSYNYVGMSGDPIVTQAAQNAIAQYGTSVSASRLVSGERAIHGELEREIADFIGTEDCIAYIGGHATNVTTIGHLFSDRDLIVCDSLSHNSIQEGCKLSGATKIEFPHNNYQKLAEILAQHRYSYEKVLIAIEGVYSTDGDLAPLPEIIEIKKRYQTFLLVDEAHSIGVLGSTGRGISEHFKINPADVDLWMGTLSKSFASCGGYIAGCRELIEYLKYTSPGFVFSVGMSPANTTAALKALKLLKIQPERVIRLQARSRFFLELAKSKGLNTGASKDSPIIPIIIGEPYKAVQLSQQLSQQGINVQPMVYPSVPYDAARLRFFMTCLHSEAQIEFSLNSLVRILKNNFK</sequence>
<dbReference type="InterPro" id="IPR015424">
    <property type="entry name" value="PyrdxlP-dep_Trfase"/>
</dbReference>
<feature type="domain" description="PKS/mFAS DH" evidence="10">
    <location>
        <begin position="916"/>
        <end position="1200"/>
    </location>
</feature>
<dbReference type="HOGENOM" id="CLU_000022_31_0_3"/>
<dbReference type="InterPro" id="IPR016036">
    <property type="entry name" value="Malonyl_transacylase_ACP-bd"/>
</dbReference>
<dbReference type="InterPro" id="IPR013968">
    <property type="entry name" value="PKS_KR"/>
</dbReference>
<dbReference type="Pfam" id="PF00698">
    <property type="entry name" value="Acyl_transf_1"/>
    <property type="match status" value="1"/>
</dbReference>
<dbReference type="GO" id="GO:0006633">
    <property type="term" value="P:fatty acid biosynthetic process"/>
    <property type="evidence" value="ECO:0007669"/>
    <property type="project" value="InterPro"/>
</dbReference>
<dbReference type="InterPro" id="IPR049551">
    <property type="entry name" value="PKS_DH_C"/>
</dbReference>
<dbReference type="InterPro" id="IPR015421">
    <property type="entry name" value="PyrdxlP-dep_Trfase_major"/>
</dbReference>
<dbReference type="PROSITE" id="PS52019">
    <property type="entry name" value="PKS_MFAS_DH"/>
    <property type="match status" value="1"/>
</dbReference>
<dbReference type="eggNOG" id="COG0156">
    <property type="taxonomic scope" value="Bacteria"/>
</dbReference>
<dbReference type="SUPFAM" id="SSF53383">
    <property type="entry name" value="PLP-dependent transferases"/>
    <property type="match status" value="1"/>
</dbReference>
<dbReference type="Pfam" id="PF21089">
    <property type="entry name" value="PKS_DH_N"/>
    <property type="match status" value="1"/>
</dbReference>
<dbReference type="InterPro" id="IPR011032">
    <property type="entry name" value="GroES-like_sf"/>
</dbReference>
<dbReference type="Pfam" id="PF00155">
    <property type="entry name" value="Aminotran_1_2"/>
    <property type="match status" value="1"/>
</dbReference>
<evidence type="ECO:0000313" key="12">
    <source>
        <dbReference type="Proteomes" id="UP000010473"/>
    </source>
</evidence>
<dbReference type="GO" id="GO:0004312">
    <property type="term" value="F:fatty acid synthase activity"/>
    <property type="evidence" value="ECO:0007669"/>
    <property type="project" value="TreeGrafter"/>
</dbReference>
<dbReference type="InterPro" id="IPR013154">
    <property type="entry name" value="ADH-like_N"/>
</dbReference>
<dbReference type="Gene3D" id="3.40.366.10">
    <property type="entry name" value="Malonyl-Coenzyme A Acyl Carrier Protein, domain 2"/>
    <property type="match status" value="1"/>
</dbReference>
<evidence type="ECO:0000256" key="1">
    <source>
        <dbReference type="ARBA" id="ARBA00001933"/>
    </source>
</evidence>
<dbReference type="Pfam" id="PF00550">
    <property type="entry name" value="PP-binding"/>
    <property type="match status" value="1"/>
</dbReference>
<dbReference type="PATRIC" id="fig|111780.3.peg.1176"/>
<evidence type="ECO:0000256" key="6">
    <source>
        <dbReference type="ARBA" id="ARBA00023268"/>
    </source>
</evidence>
<dbReference type="Gene3D" id="3.40.50.720">
    <property type="entry name" value="NAD(P)-binding Rossmann-like Domain"/>
    <property type="match status" value="3"/>
</dbReference>
<dbReference type="GO" id="GO:0047879">
    <property type="term" value="F:erythronolide synthase activity"/>
    <property type="evidence" value="ECO:0007669"/>
    <property type="project" value="UniProtKB-EC"/>
</dbReference>
<dbReference type="Gene3D" id="3.30.70.3290">
    <property type="match status" value="1"/>
</dbReference>
<dbReference type="Gene3D" id="3.90.180.10">
    <property type="entry name" value="Medium-chain alcohol dehydrogenases, catalytic domain"/>
    <property type="match status" value="1"/>
</dbReference>
<dbReference type="SUPFAM" id="SSF55048">
    <property type="entry name" value="Probable ACP-binding domain of malonyl-CoA ACP transacylase"/>
    <property type="match status" value="1"/>
</dbReference>
<dbReference type="Pfam" id="PF02801">
    <property type="entry name" value="Ketoacyl-synt_C"/>
    <property type="match status" value="1"/>
</dbReference>
<dbReference type="InterPro" id="IPR016039">
    <property type="entry name" value="Thiolase-like"/>
</dbReference>
<dbReference type="Gene3D" id="3.90.1150.10">
    <property type="entry name" value="Aspartate Aminotransferase, domain 1"/>
    <property type="match status" value="1"/>
</dbReference>
<dbReference type="SUPFAM" id="SSF50129">
    <property type="entry name" value="GroES-like"/>
    <property type="match status" value="1"/>
</dbReference>
<evidence type="ECO:0000256" key="3">
    <source>
        <dbReference type="ARBA" id="ARBA00022553"/>
    </source>
</evidence>
<dbReference type="RefSeq" id="WP_015192374.1">
    <property type="nucleotide sequence ID" value="NC_019748.1"/>
</dbReference>
<dbReference type="OrthoDB" id="499075at2"/>
<protein>
    <submittedName>
        <fullName evidence="11">6-deoxyerythronolide-B synthase, 8-amino-7-oxononanoate synthase</fullName>
        <ecNumber evidence="11">2.3.1.47</ecNumber>
        <ecNumber evidence="11">2.3.1.94</ecNumber>
    </submittedName>
</protein>
<gene>
    <name evidence="11" type="ordered locus">Sta7437_1128</name>
</gene>
<dbReference type="GO" id="GO:0005886">
    <property type="term" value="C:plasma membrane"/>
    <property type="evidence" value="ECO:0007669"/>
    <property type="project" value="TreeGrafter"/>
</dbReference>
<dbReference type="SMART" id="SM00827">
    <property type="entry name" value="PKS_AT"/>
    <property type="match status" value="1"/>
</dbReference>
<name>K9XRL8_STAC7</name>
<dbReference type="eggNOG" id="COG0604">
    <property type="taxonomic scope" value="Bacteria"/>
</dbReference>
<dbReference type="InterPro" id="IPR001917">
    <property type="entry name" value="Aminotrans_II_pyridoxalP_BS"/>
</dbReference>
<dbReference type="SMART" id="SM01294">
    <property type="entry name" value="PKS_PP_betabranch"/>
    <property type="match status" value="1"/>
</dbReference>
<dbReference type="PROSITE" id="PS52004">
    <property type="entry name" value="KS3_2"/>
    <property type="match status" value="1"/>
</dbReference>
<keyword evidence="12" id="KW-1185">Reference proteome</keyword>
<evidence type="ECO:0000256" key="4">
    <source>
        <dbReference type="ARBA" id="ARBA00022679"/>
    </source>
</evidence>
<dbReference type="SUPFAM" id="SSF52151">
    <property type="entry name" value="FabD/lysophospholipase-like"/>
    <property type="match status" value="1"/>
</dbReference>
<evidence type="ECO:0000256" key="2">
    <source>
        <dbReference type="ARBA" id="ARBA00022450"/>
    </source>
</evidence>
<dbReference type="EC" id="2.3.1.94" evidence="11"/>
<dbReference type="InterPro" id="IPR020806">
    <property type="entry name" value="PKS_PP-bd"/>
</dbReference>
<dbReference type="InterPro" id="IPR020841">
    <property type="entry name" value="PKS_Beta-ketoAc_synthase_dom"/>
</dbReference>
<dbReference type="GO" id="GO:0005737">
    <property type="term" value="C:cytoplasm"/>
    <property type="evidence" value="ECO:0007669"/>
    <property type="project" value="TreeGrafter"/>
</dbReference>
<dbReference type="Gene3D" id="3.40.47.10">
    <property type="match status" value="1"/>
</dbReference>
<dbReference type="CDD" id="cd05195">
    <property type="entry name" value="enoyl_red"/>
    <property type="match status" value="1"/>
</dbReference>
<dbReference type="Pfam" id="PF08659">
    <property type="entry name" value="KR"/>
    <property type="match status" value="1"/>
</dbReference>
<dbReference type="InterPro" id="IPR020843">
    <property type="entry name" value="ER"/>
</dbReference>
<dbReference type="CDD" id="cd08955">
    <property type="entry name" value="KR_2_FAS_SDR_x"/>
    <property type="match status" value="1"/>
</dbReference>
<keyword evidence="11" id="KW-0012">Acyltransferase</keyword>
<dbReference type="InterPro" id="IPR016035">
    <property type="entry name" value="Acyl_Trfase/lysoPLipase"/>
</dbReference>
<dbReference type="InterPro" id="IPR009081">
    <property type="entry name" value="PP-bd_ACP"/>
</dbReference>
<dbReference type="PANTHER" id="PTHR43775:SF37">
    <property type="entry name" value="SI:DKEY-61P9.11"/>
    <property type="match status" value="1"/>
</dbReference>
<dbReference type="SUPFAM" id="SSF53901">
    <property type="entry name" value="Thiolase-like"/>
    <property type="match status" value="1"/>
</dbReference>
<dbReference type="GO" id="GO:0071770">
    <property type="term" value="P:DIM/DIP cell wall layer assembly"/>
    <property type="evidence" value="ECO:0007669"/>
    <property type="project" value="TreeGrafter"/>
</dbReference>
<dbReference type="PANTHER" id="PTHR43775">
    <property type="entry name" value="FATTY ACID SYNTHASE"/>
    <property type="match status" value="1"/>
</dbReference>
<dbReference type="GO" id="GO:0004315">
    <property type="term" value="F:3-oxoacyl-[acyl-carrier-protein] synthase activity"/>
    <property type="evidence" value="ECO:0007669"/>
    <property type="project" value="InterPro"/>
</dbReference>
<dbReference type="InterPro" id="IPR014043">
    <property type="entry name" value="Acyl_transferase_dom"/>
</dbReference>
<evidence type="ECO:0000256" key="5">
    <source>
        <dbReference type="ARBA" id="ARBA00022898"/>
    </source>
</evidence>
<dbReference type="SMART" id="SM00829">
    <property type="entry name" value="PKS_ER"/>
    <property type="match status" value="1"/>
</dbReference>
<keyword evidence="5" id="KW-0663">Pyridoxal phosphate</keyword>
<dbReference type="InterPro" id="IPR057326">
    <property type="entry name" value="KR_dom"/>
</dbReference>
<dbReference type="Gene3D" id="3.40.640.10">
    <property type="entry name" value="Type I PLP-dependent aspartate aminotransferase-like (Major domain)"/>
    <property type="match status" value="1"/>
</dbReference>
<dbReference type="InterPro" id="IPR049552">
    <property type="entry name" value="PKS_DH_N"/>
</dbReference>
<dbReference type="Pfam" id="PF08240">
    <property type="entry name" value="ADH_N"/>
    <property type="match status" value="1"/>
</dbReference>
<dbReference type="GO" id="GO:0008710">
    <property type="term" value="F:8-amino-7-oxononanoate synthase activity"/>
    <property type="evidence" value="ECO:0007669"/>
    <property type="project" value="UniProtKB-EC"/>
</dbReference>
<dbReference type="FunFam" id="3.40.47.10:FF:000019">
    <property type="entry name" value="Polyketide synthase type I"/>
    <property type="match status" value="1"/>
</dbReference>
<dbReference type="Pfam" id="PF14765">
    <property type="entry name" value="PS-DH"/>
    <property type="match status" value="1"/>
</dbReference>
<dbReference type="PROSITE" id="PS00599">
    <property type="entry name" value="AA_TRANSFER_CLASS_2"/>
    <property type="match status" value="1"/>
</dbReference>
<dbReference type="FunFam" id="3.40.50.720:FF:000209">
    <property type="entry name" value="Polyketide synthase Pks12"/>
    <property type="match status" value="1"/>
</dbReference>
<dbReference type="SMART" id="SM00822">
    <property type="entry name" value="PKS_KR"/>
    <property type="match status" value="1"/>
</dbReference>
<accession>K9XRL8</accession>
<dbReference type="SMART" id="SM00826">
    <property type="entry name" value="PKS_DH"/>
    <property type="match status" value="1"/>
</dbReference>
<evidence type="ECO:0000259" key="10">
    <source>
        <dbReference type="PROSITE" id="PS52019"/>
    </source>
</evidence>
<organism evidence="11 12">
    <name type="scientific">Stanieria cyanosphaera (strain ATCC 29371 / PCC 7437)</name>
    <dbReference type="NCBI Taxonomy" id="111780"/>
    <lineage>
        <taxon>Bacteria</taxon>
        <taxon>Bacillati</taxon>
        <taxon>Cyanobacteriota</taxon>
        <taxon>Cyanophyceae</taxon>
        <taxon>Pleurocapsales</taxon>
        <taxon>Dermocarpellaceae</taxon>
        <taxon>Stanieria</taxon>
    </lineage>
</organism>
<dbReference type="GO" id="GO:0030170">
    <property type="term" value="F:pyridoxal phosphate binding"/>
    <property type="evidence" value="ECO:0007669"/>
    <property type="project" value="InterPro"/>
</dbReference>
<dbReference type="eggNOG" id="COG3321">
    <property type="taxonomic scope" value="Bacteria"/>
</dbReference>
<feature type="region of interest" description="N-terminal hotdog fold" evidence="7">
    <location>
        <begin position="916"/>
        <end position="1041"/>
    </location>
</feature>
<dbReference type="PROSITE" id="PS00606">
    <property type="entry name" value="KS3_1"/>
    <property type="match status" value="1"/>
</dbReference>
<dbReference type="SUPFAM" id="SSF47336">
    <property type="entry name" value="ACP-like"/>
    <property type="match status" value="1"/>
</dbReference>
<evidence type="ECO:0000256" key="7">
    <source>
        <dbReference type="PROSITE-ProRule" id="PRU01363"/>
    </source>
</evidence>
<dbReference type="Pfam" id="PF22621">
    <property type="entry name" value="CurL-like_PKS_C"/>
    <property type="match status" value="1"/>
</dbReference>
<feature type="domain" description="Carrier" evidence="8">
    <location>
        <begin position="2065"/>
        <end position="2140"/>
    </location>
</feature>
<dbReference type="GO" id="GO:0016491">
    <property type="term" value="F:oxidoreductase activity"/>
    <property type="evidence" value="ECO:0007669"/>
    <property type="project" value="InterPro"/>
</dbReference>
<dbReference type="Gene3D" id="3.10.129.110">
    <property type="entry name" value="Polyketide synthase dehydratase"/>
    <property type="match status" value="1"/>
</dbReference>
<dbReference type="InterPro" id="IPR014030">
    <property type="entry name" value="Ketoacyl_synth_N"/>
</dbReference>
<dbReference type="Pfam" id="PF13602">
    <property type="entry name" value="ADH_zinc_N_2"/>
    <property type="match status" value="1"/>
</dbReference>
<dbReference type="PROSITE" id="PS50075">
    <property type="entry name" value="CARRIER"/>
    <property type="match status" value="1"/>
</dbReference>
<dbReference type="InterPro" id="IPR018201">
    <property type="entry name" value="Ketoacyl_synth_AS"/>
</dbReference>
<dbReference type="Gene3D" id="1.10.1200.10">
    <property type="entry name" value="ACP-like"/>
    <property type="match status" value="1"/>
</dbReference>
<keyword evidence="4 11" id="KW-0808">Transferase</keyword>
<dbReference type="InterPro" id="IPR015422">
    <property type="entry name" value="PyrdxlP-dep_Trfase_small"/>
</dbReference>
<comment type="cofactor">
    <cofactor evidence="1">
        <name>pyridoxal 5'-phosphate</name>
        <dbReference type="ChEBI" id="CHEBI:597326"/>
    </cofactor>
</comment>
<evidence type="ECO:0000259" key="8">
    <source>
        <dbReference type="PROSITE" id="PS50075"/>
    </source>
</evidence>
<dbReference type="InterPro" id="IPR042104">
    <property type="entry name" value="PKS_dehydratase_sf"/>
</dbReference>
<dbReference type="KEGG" id="scs:Sta7437_1128"/>
<dbReference type="CDD" id="cd06454">
    <property type="entry name" value="KBL_like"/>
    <property type="match status" value="1"/>
</dbReference>
<dbReference type="SMART" id="SM00825">
    <property type="entry name" value="PKS_KS"/>
    <property type="match status" value="1"/>
</dbReference>
<dbReference type="InterPro" id="IPR004839">
    <property type="entry name" value="Aminotransferase_I/II_large"/>
</dbReference>
<feature type="region of interest" description="C-terminal hotdog fold" evidence="7">
    <location>
        <begin position="1056"/>
        <end position="1200"/>
    </location>
</feature>
<dbReference type="FunFam" id="3.40.366.10:FF:000002">
    <property type="entry name" value="Probable polyketide synthase 2"/>
    <property type="match status" value="1"/>
</dbReference>
<dbReference type="Proteomes" id="UP000010473">
    <property type="component" value="Chromosome"/>
</dbReference>
<dbReference type="InterPro" id="IPR001227">
    <property type="entry name" value="Ac_transferase_dom_sf"/>
</dbReference>
<feature type="domain" description="Ketosynthase family 3 (KS3)" evidence="9">
    <location>
        <begin position="3"/>
        <end position="425"/>
    </location>
</feature>
<dbReference type="InterPro" id="IPR014031">
    <property type="entry name" value="Ketoacyl_synth_C"/>
</dbReference>
<dbReference type="EC" id="2.3.1.47" evidence="11"/>
<dbReference type="STRING" id="111780.Sta7437_1128"/>
<dbReference type="Pfam" id="PF00109">
    <property type="entry name" value="ketoacyl-synt"/>
    <property type="match status" value="1"/>
</dbReference>
<proteinExistence type="predicted"/>
<dbReference type="InterPro" id="IPR020807">
    <property type="entry name" value="PKS_DH"/>
</dbReference>
<dbReference type="SMART" id="SM00823">
    <property type="entry name" value="PKS_PP"/>
    <property type="match status" value="1"/>
</dbReference>
<dbReference type="InterPro" id="IPR036291">
    <property type="entry name" value="NAD(P)-bd_dom_sf"/>
</dbReference>
<evidence type="ECO:0000313" key="11">
    <source>
        <dbReference type="EMBL" id="AFZ34701.1"/>
    </source>
</evidence>
<reference evidence="12" key="1">
    <citation type="journal article" date="2013" name="Proc. Natl. Acad. Sci. U.S.A.">
        <title>Improving the coverage of the cyanobacterial phylum using diversity-driven genome sequencing.</title>
        <authorList>
            <person name="Shih P.M."/>
            <person name="Wu D."/>
            <person name="Latifi A."/>
            <person name="Axen S.D."/>
            <person name="Fewer D.P."/>
            <person name="Talla E."/>
            <person name="Calteau A."/>
            <person name="Cai F."/>
            <person name="Tandeau de Marsac N."/>
            <person name="Rippka R."/>
            <person name="Herdman M."/>
            <person name="Sivonen K."/>
            <person name="Coursin T."/>
            <person name="Laurent T."/>
            <person name="Goodwin L."/>
            <person name="Nolan M."/>
            <person name="Davenport K.W."/>
            <person name="Han C.S."/>
            <person name="Rubin E.M."/>
            <person name="Eisen J.A."/>
            <person name="Woyke T."/>
            <person name="Gugger M."/>
            <person name="Kerfeld C.A."/>
        </authorList>
    </citation>
    <scope>NUCLEOTIDE SEQUENCE [LARGE SCALE GENOMIC DNA]</scope>
    <source>
        <strain evidence="12">ATCC 29371 / PCC 7437</strain>
    </source>
</reference>
<dbReference type="SUPFAM" id="SSF51735">
    <property type="entry name" value="NAD(P)-binding Rossmann-fold domains"/>
    <property type="match status" value="3"/>
</dbReference>
<dbReference type="InterPro" id="IPR036736">
    <property type="entry name" value="ACP-like_sf"/>
</dbReference>
<evidence type="ECO:0000259" key="9">
    <source>
        <dbReference type="PROSITE" id="PS52004"/>
    </source>
</evidence>
<feature type="active site" description="Proton donor; for dehydratase activity" evidence="7">
    <location>
        <position position="1118"/>
    </location>
</feature>
<dbReference type="GO" id="GO:0031177">
    <property type="term" value="F:phosphopantetheine binding"/>
    <property type="evidence" value="ECO:0007669"/>
    <property type="project" value="InterPro"/>
</dbReference>
<dbReference type="InterPro" id="IPR049900">
    <property type="entry name" value="PKS_mFAS_DH"/>
</dbReference>